<keyword evidence="4" id="KW-1185">Reference proteome</keyword>
<gene>
    <name evidence="3" type="ORF">SP60_02585</name>
</gene>
<reference evidence="3 4" key="1">
    <citation type="journal article" date="2015" name="Genome Announc.">
        <title>Genome Sequence of 'Candidatus Thioglobus autotrophica' Strain EF1, a Chemoautotroph from the SUP05 Clade of Marine Gammaproteobacteria.</title>
        <authorList>
            <person name="Shah V."/>
            <person name="Morris R.M."/>
        </authorList>
    </citation>
    <scope>NUCLEOTIDE SEQUENCE [LARGE SCALE GENOMIC DNA]</scope>
    <source>
        <strain evidence="3 4">EF1</strain>
    </source>
</reference>
<evidence type="ECO:0000256" key="1">
    <source>
        <dbReference type="ARBA" id="ARBA00009981"/>
    </source>
</evidence>
<evidence type="ECO:0000313" key="3">
    <source>
        <dbReference type="EMBL" id="ALE52219.1"/>
    </source>
</evidence>
<dbReference type="Pfam" id="PF02604">
    <property type="entry name" value="PhdYeFM_antitox"/>
    <property type="match status" value="1"/>
</dbReference>
<dbReference type="EMBL" id="CP010552">
    <property type="protein sequence ID" value="ALE52219.1"/>
    <property type="molecule type" value="Genomic_DNA"/>
</dbReference>
<dbReference type="RefSeq" id="WP_053951156.1">
    <property type="nucleotide sequence ID" value="NZ_CP010552.1"/>
</dbReference>
<dbReference type="AlphaFoldDB" id="A0A0M4NT87"/>
<accession>A0A0M4NT87</accession>
<dbReference type="STRING" id="1705394.SP60_02585"/>
<comment type="function">
    <text evidence="2">Antitoxin component of a type II toxin-antitoxin (TA) system.</text>
</comment>
<sequence length="79" mass="9144">MQTVQVGQFKTNFSDILKRVSSGEEFIIEYGKRHKKVAKIVPYKENTEQRVFGQMQGKINIPKGFNDDSQEVDELFYGV</sequence>
<organism evidence="3 4">
    <name type="scientific">Candidatus Thioglobus autotrophicus</name>
    <dbReference type="NCBI Taxonomy" id="1705394"/>
    <lineage>
        <taxon>Bacteria</taxon>
        <taxon>Pseudomonadati</taxon>
        <taxon>Pseudomonadota</taxon>
        <taxon>Gammaproteobacteria</taxon>
        <taxon>Candidatus Pseudothioglobaceae</taxon>
        <taxon>Candidatus Thioglobus</taxon>
    </lineage>
</organism>
<name>A0A0M4NT87_9GAMM</name>
<dbReference type="OrthoDB" id="9808808at2"/>
<proteinExistence type="inferred from homology"/>
<dbReference type="Gene3D" id="3.40.1620.10">
    <property type="entry name" value="YefM-like domain"/>
    <property type="match status" value="1"/>
</dbReference>
<evidence type="ECO:0000256" key="2">
    <source>
        <dbReference type="RuleBase" id="RU362080"/>
    </source>
</evidence>
<dbReference type="Proteomes" id="UP000058020">
    <property type="component" value="Chromosome"/>
</dbReference>
<evidence type="ECO:0000313" key="4">
    <source>
        <dbReference type="Proteomes" id="UP000058020"/>
    </source>
</evidence>
<dbReference type="InterPro" id="IPR006442">
    <property type="entry name" value="Antitoxin_Phd/YefM"/>
</dbReference>
<dbReference type="InterPro" id="IPR036165">
    <property type="entry name" value="YefM-like_sf"/>
</dbReference>
<dbReference type="SUPFAM" id="SSF143120">
    <property type="entry name" value="YefM-like"/>
    <property type="match status" value="1"/>
</dbReference>
<comment type="similarity">
    <text evidence="1 2">Belongs to the phD/YefM antitoxin family.</text>
</comment>
<protein>
    <recommendedName>
        <fullName evidence="2">Antitoxin</fullName>
    </recommendedName>
</protein>
<dbReference type="KEGG" id="tho:SP60_02585"/>